<organism evidence="2 3">
    <name type="scientific">Paenibacillus filicis</name>
    <dbReference type="NCBI Taxonomy" id="669464"/>
    <lineage>
        <taxon>Bacteria</taxon>
        <taxon>Bacillati</taxon>
        <taxon>Bacillota</taxon>
        <taxon>Bacilli</taxon>
        <taxon>Bacillales</taxon>
        <taxon>Paenibacillaceae</taxon>
        <taxon>Paenibacillus</taxon>
    </lineage>
</organism>
<dbReference type="Pfam" id="PF01464">
    <property type="entry name" value="SLT"/>
    <property type="match status" value="1"/>
</dbReference>
<reference evidence="2 3" key="1">
    <citation type="submission" date="2024-04" db="EMBL/GenBank/DDBJ databases">
        <title>draft genome sequnece of Paenibacillus filicis.</title>
        <authorList>
            <person name="Kim D.-U."/>
        </authorList>
    </citation>
    <scope>NUCLEOTIDE SEQUENCE [LARGE SCALE GENOMIC DNA]</scope>
    <source>
        <strain evidence="2 3">KACC14197</strain>
    </source>
</reference>
<evidence type="ECO:0000313" key="2">
    <source>
        <dbReference type="EMBL" id="MEK8126756.1"/>
    </source>
</evidence>
<dbReference type="CDD" id="cd16896">
    <property type="entry name" value="LT_Slt70-like"/>
    <property type="match status" value="1"/>
</dbReference>
<proteinExistence type="predicted"/>
<dbReference type="SUPFAM" id="SSF53955">
    <property type="entry name" value="Lysozyme-like"/>
    <property type="match status" value="1"/>
</dbReference>
<protein>
    <submittedName>
        <fullName evidence="2">Lytic transglycosylase domain-containing protein</fullName>
    </submittedName>
</protein>
<dbReference type="InterPro" id="IPR023346">
    <property type="entry name" value="Lysozyme-like_dom_sf"/>
</dbReference>
<feature type="domain" description="Transglycosylase SLT" evidence="1">
    <location>
        <begin position="43"/>
        <end position="152"/>
    </location>
</feature>
<dbReference type="PANTHER" id="PTHR37423:SF5">
    <property type="entry name" value="SOLUBLE LYTIC MUREIN TRANSGLYCOSYLASE"/>
    <property type="match status" value="1"/>
</dbReference>
<dbReference type="Proteomes" id="UP001469365">
    <property type="component" value="Unassembled WGS sequence"/>
</dbReference>
<dbReference type="PANTHER" id="PTHR37423">
    <property type="entry name" value="SOLUBLE LYTIC MUREIN TRANSGLYCOSYLASE-RELATED"/>
    <property type="match status" value="1"/>
</dbReference>
<sequence>MRFWRKKRVFAVLLVTFLVFLFLSSSFVGRYIYPISYQHEIRLYAKKYELDPFLVAAVIRVETNYQPHMESKKGAYGLMQLMPDTSSWIIEKAAFDDTYRNQLDQPAVSIELGAWYLNWMSKQFGGNMYAMIAGYNAGHGKVSRWLQEKRWDGTLSNAQQIPYGETRHYLQRVTYYYHKYHKLYGEEWK</sequence>
<name>A0ABU9DD21_9BACL</name>
<comment type="caution">
    <text evidence="2">The sequence shown here is derived from an EMBL/GenBank/DDBJ whole genome shotgun (WGS) entry which is preliminary data.</text>
</comment>
<gene>
    <name evidence="2" type="ORF">WMW72_02435</name>
</gene>
<dbReference type="EMBL" id="JBBPCC010000001">
    <property type="protein sequence ID" value="MEK8126756.1"/>
    <property type="molecule type" value="Genomic_DNA"/>
</dbReference>
<dbReference type="Gene3D" id="1.10.530.10">
    <property type="match status" value="1"/>
</dbReference>
<accession>A0ABU9DD21</accession>
<keyword evidence="3" id="KW-1185">Reference proteome</keyword>
<evidence type="ECO:0000259" key="1">
    <source>
        <dbReference type="Pfam" id="PF01464"/>
    </source>
</evidence>
<dbReference type="InterPro" id="IPR008258">
    <property type="entry name" value="Transglycosylase_SLT_dom_1"/>
</dbReference>
<evidence type="ECO:0000313" key="3">
    <source>
        <dbReference type="Proteomes" id="UP001469365"/>
    </source>
</evidence>
<dbReference type="RefSeq" id="WP_341413806.1">
    <property type="nucleotide sequence ID" value="NZ_JBBPCC010000001.1"/>
</dbReference>